<name>A0A2V2UW85_TRYCR</name>
<dbReference type="EMBL" id="PRFA01000072">
    <property type="protein sequence ID" value="PWU88505.1"/>
    <property type="molecule type" value="Genomic_DNA"/>
</dbReference>
<dbReference type="VEuPathDB" id="TriTrypDB:TcG_07156"/>
<dbReference type="Proteomes" id="UP000246121">
    <property type="component" value="Unassembled WGS sequence"/>
</dbReference>
<dbReference type="VEuPathDB" id="TriTrypDB:BCY84_15507"/>
<proteinExistence type="predicted"/>
<evidence type="ECO:0000313" key="1">
    <source>
        <dbReference type="EMBL" id="PWU88505.1"/>
    </source>
</evidence>
<protein>
    <submittedName>
        <fullName evidence="1">Uncharacterized protein</fullName>
    </submittedName>
</protein>
<sequence length="265" mass="29348">MLPSAREVEELVVATLRGGNWARAAMLFAGALKLPCVPTSRTYAEVVAAVATRSTWEVTVQVLDRLPTSPLSARAVYHTAADAILARNDGVLPEKLLALILSARRRRVILDARHYMQCSRLLLDSGDWRGALLVCSHERLIQHAPFLAQPTMLAAAAGRHWVAGLKIMSSLLALGNIPSAAITESFIRCFSPTSPWWRALAVASVLTCRDAPEVKQRAHDLREEVTHHAKSPEINAKEGRRRVLLRVTNGAQCQRTSRWAKRKRF</sequence>
<comment type="caution">
    <text evidence="1">The sequence shown here is derived from an EMBL/GenBank/DDBJ whole genome shotgun (WGS) entry which is preliminary data.</text>
</comment>
<dbReference type="VEuPathDB" id="TriTrypDB:TcBrA4_0054060"/>
<dbReference type="VEuPathDB" id="TriTrypDB:TCDM_07821"/>
<gene>
    <name evidence="1" type="ORF">C4B63_72g88</name>
</gene>
<dbReference type="AlphaFoldDB" id="A0A2V2UW85"/>
<organism evidence="1 2">
    <name type="scientific">Trypanosoma cruzi</name>
    <dbReference type="NCBI Taxonomy" id="5693"/>
    <lineage>
        <taxon>Eukaryota</taxon>
        <taxon>Discoba</taxon>
        <taxon>Euglenozoa</taxon>
        <taxon>Kinetoplastea</taxon>
        <taxon>Metakinetoplastina</taxon>
        <taxon>Trypanosomatida</taxon>
        <taxon>Trypanosomatidae</taxon>
        <taxon>Trypanosoma</taxon>
        <taxon>Schizotrypanum</taxon>
    </lineage>
</organism>
<dbReference type="VEuPathDB" id="TriTrypDB:C3747_284g28"/>
<reference evidence="1 2" key="1">
    <citation type="journal article" date="2018" name="Microb. Genom.">
        <title>Expanding an expanded genome: long-read sequencing of Trypanosoma cruzi.</title>
        <authorList>
            <person name="Berna L."/>
            <person name="Rodriguez M."/>
            <person name="Chiribao M.L."/>
            <person name="Parodi-Talice A."/>
            <person name="Pita S."/>
            <person name="Rijo G."/>
            <person name="Alvarez-Valin F."/>
            <person name="Robello C."/>
        </authorList>
    </citation>
    <scope>NUCLEOTIDE SEQUENCE [LARGE SCALE GENOMIC DNA]</scope>
    <source>
        <strain evidence="1 2">Dm28c</strain>
    </source>
</reference>
<accession>A0A2V2UW85</accession>
<dbReference type="VEuPathDB" id="TriTrypDB:TCSYLVIO_007121"/>
<evidence type="ECO:0000313" key="2">
    <source>
        <dbReference type="Proteomes" id="UP000246121"/>
    </source>
</evidence>
<dbReference type="VEuPathDB" id="TriTrypDB:Tc_MARK_6172"/>
<dbReference type="VEuPathDB" id="TriTrypDB:ECC02_006577"/>
<dbReference type="VEuPathDB" id="TriTrypDB:TcYC6_0024630"/>
<dbReference type="VEuPathDB" id="TriTrypDB:TcCLB.506625.160"/>
<dbReference type="VEuPathDB" id="TriTrypDB:TcCL_ESM07824"/>
<dbReference type="VEuPathDB" id="TriTrypDB:C4B63_72g88"/>